<keyword evidence="2" id="KW-1185">Reference proteome</keyword>
<name>A0A6M3HV01_9GAMM</name>
<dbReference type="Proteomes" id="UP000503320">
    <property type="component" value="Chromosome"/>
</dbReference>
<dbReference type="Gene3D" id="3.75.10.10">
    <property type="entry name" value="L-arginine/glycine Amidinotransferase, Chain A"/>
    <property type="match status" value="1"/>
</dbReference>
<dbReference type="AlphaFoldDB" id="A0A6M3HV01"/>
<dbReference type="SUPFAM" id="SSF55909">
    <property type="entry name" value="Pentein"/>
    <property type="match status" value="1"/>
</dbReference>
<dbReference type="EMBL" id="CP038017">
    <property type="protein sequence ID" value="QIV94977.1"/>
    <property type="molecule type" value="Genomic_DNA"/>
</dbReference>
<dbReference type="RefSeq" id="WP_172107019.1">
    <property type="nucleotide sequence ID" value="NZ_CP038017.1"/>
</dbReference>
<evidence type="ECO:0000313" key="1">
    <source>
        <dbReference type="EMBL" id="QIV94977.1"/>
    </source>
</evidence>
<sequence length="489" mass="57455">MPISQNQYQEFINALDNYRLIRFNGPNATREHRRSDLFNTGISRDTKKDAFNNFILFTEGKDIIFQPNEIQALRDGRLGKIIRNFSKTQNLTVRELLSSNLFKEYHNNPYDKQPLLANKKGSLYTNDNNQKTLVFSAQSSYLYDLYGLCEENDIPFQILHRNAKGEVDVWVRDYFFENSSTIYLRNKNSDYAKESSFKTNLYNPKKIDYLADMHNVIPGMKDNNLRFLDTPTNNGIQIKPTNRAAEGGNIFCVNNTLGQKYVFLGEQIISFERQISANKKIDKTENEIILKYKKIFKTNNIVILPNLAYHLDLQMSFIGKGTFLVNSYDINWYKEFKPGLFYYLKTHSRSKQLLSDKERKVEEIINILHKNNFKAEEAFLTMNYKPHCASENWTLETWNGDYIESSFVNGFDVYSPKKQTYLYVTMDSPHENHKLYFSKLIKKFGIEPYFVNYNGRNAHRTMEYFEEEHGGVRCQTNFLPVEVIENLEE</sequence>
<reference evidence="1 2" key="1">
    <citation type="submission" date="2019-03" db="EMBL/GenBank/DDBJ databases">
        <title>Complete Genome Sequence of Allofrancisella frigidaquae Strain SYSU 10HL1970 Isolated from Water-Cooling Systems in China.</title>
        <authorList>
            <person name="Ohrman C."/>
            <person name="Uneklint I."/>
            <person name="Sjodin A."/>
        </authorList>
    </citation>
    <scope>NUCLEOTIDE SEQUENCE [LARGE SCALE GENOMIC DNA]</scope>
    <source>
        <strain evidence="1 2">SYSU 10HL1970</strain>
    </source>
</reference>
<protein>
    <submittedName>
        <fullName evidence="1">Uncharacterized protein</fullName>
    </submittedName>
</protein>
<proteinExistence type="predicted"/>
<dbReference type="KEGG" id="afri:E3E15_06305"/>
<gene>
    <name evidence="1" type="ORF">E3E15_06305</name>
</gene>
<evidence type="ECO:0000313" key="2">
    <source>
        <dbReference type="Proteomes" id="UP000503320"/>
    </source>
</evidence>
<organism evidence="1 2">
    <name type="scientific">Allofrancisella frigidaquae</name>
    <dbReference type="NCBI Taxonomy" id="1085644"/>
    <lineage>
        <taxon>Bacteria</taxon>
        <taxon>Pseudomonadati</taxon>
        <taxon>Pseudomonadota</taxon>
        <taxon>Gammaproteobacteria</taxon>
        <taxon>Thiotrichales</taxon>
        <taxon>Francisellaceae</taxon>
        <taxon>Allofrancisella</taxon>
    </lineage>
</organism>
<accession>A0A6M3HV01</accession>